<dbReference type="AlphaFoldDB" id="A0AAN6MYB6"/>
<protein>
    <submittedName>
        <fullName evidence="7">Cytochrome P450</fullName>
    </submittedName>
</protein>
<keyword evidence="2 5" id="KW-0349">Heme</keyword>
<evidence type="ECO:0000256" key="3">
    <source>
        <dbReference type="ARBA" id="ARBA00022723"/>
    </source>
</evidence>
<comment type="cofactor">
    <cofactor evidence="5">
        <name>heme</name>
        <dbReference type="ChEBI" id="CHEBI:30413"/>
    </cofactor>
</comment>
<evidence type="ECO:0000256" key="6">
    <source>
        <dbReference type="SAM" id="Phobius"/>
    </source>
</evidence>
<comment type="caution">
    <text evidence="7">The sequence shown here is derived from an EMBL/GenBank/DDBJ whole genome shotgun (WGS) entry which is preliminary data.</text>
</comment>
<keyword evidence="3 5" id="KW-0479">Metal-binding</keyword>
<keyword evidence="4 5" id="KW-0408">Iron</keyword>
<evidence type="ECO:0000313" key="7">
    <source>
        <dbReference type="EMBL" id="KAK3935325.1"/>
    </source>
</evidence>
<keyword evidence="6" id="KW-1133">Transmembrane helix</keyword>
<feature type="transmembrane region" description="Helical" evidence="6">
    <location>
        <begin position="38"/>
        <end position="57"/>
    </location>
</feature>
<evidence type="ECO:0000313" key="8">
    <source>
        <dbReference type="Proteomes" id="UP001303473"/>
    </source>
</evidence>
<dbReference type="FunFam" id="1.10.630.10:FF:000051">
    <property type="entry name" value="Cytochrome P450 monooxygenase (Fum15)"/>
    <property type="match status" value="1"/>
</dbReference>
<dbReference type="CDD" id="cd11069">
    <property type="entry name" value="CYP_FUM15-like"/>
    <property type="match status" value="1"/>
</dbReference>
<evidence type="ECO:0000256" key="2">
    <source>
        <dbReference type="ARBA" id="ARBA00022617"/>
    </source>
</evidence>
<accession>A0AAN6MYB6</accession>
<organism evidence="7 8">
    <name type="scientific">Diplogelasinospora grovesii</name>
    <dbReference type="NCBI Taxonomy" id="303347"/>
    <lineage>
        <taxon>Eukaryota</taxon>
        <taxon>Fungi</taxon>
        <taxon>Dikarya</taxon>
        <taxon>Ascomycota</taxon>
        <taxon>Pezizomycotina</taxon>
        <taxon>Sordariomycetes</taxon>
        <taxon>Sordariomycetidae</taxon>
        <taxon>Sordariales</taxon>
        <taxon>Diplogelasinosporaceae</taxon>
        <taxon>Diplogelasinospora</taxon>
    </lineage>
</organism>
<proteinExistence type="inferred from homology"/>
<dbReference type="InterPro" id="IPR050121">
    <property type="entry name" value="Cytochrome_P450_monoxygenase"/>
</dbReference>
<gene>
    <name evidence="7" type="ORF">QBC46DRAFT_462143</name>
</gene>
<dbReference type="Gene3D" id="1.10.630.10">
    <property type="entry name" value="Cytochrome P450"/>
    <property type="match status" value="1"/>
</dbReference>
<keyword evidence="8" id="KW-1185">Reference proteome</keyword>
<feature type="transmembrane region" description="Helical" evidence="6">
    <location>
        <begin position="6"/>
        <end position="26"/>
    </location>
</feature>
<dbReference type="PANTHER" id="PTHR24305:SF166">
    <property type="entry name" value="CYTOCHROME P450 12A4, MITOCHONDRIAL-RELATED"/>
    <property type="match status" value="1"/>
</dbReference>
<dbReference type="PRINTS" id="PR00463">
    <property type="entry name" value="EP450I"/>
</dbReference>
<dbReference type="GO" id="GO:0004497">
    <property type="term" value="F:monooxygenase activity"/>
    <property type="evidence" value="ECO:0007669"/>
    <property type="project" value="InterPro"/>
</dbReference>
<name>A0AAN6MYB6_9PEZI</name>
<dbReference type="GO" id="GO:0020037">
    <property type="term" value="F:heme binding"/>
    <property type="evidence" value="ECO:0007669"/>
    <property type="project" value="InterPro"/>
</dbReference>
<comment type="similarity">
    <text evidence="1">Belongs to the cytochrome P450 family.</text>
</comment>
<dbReference type="GO" id="GO:0005506">
    <property type="term" value="F:iron ion binding"/>
    <property type="evidence" value="ECO:0007669"/>
    <property type="project" value="InterPro"/>
</dbReference>
<dbReference type="InterPro" id="IPR036396">
    <property type="entry name" value="Cyt_P450_sf"/>
</dbReference>
<evidence type="ECO:0000256" key="1">
    <source>
        <dbReference type="ARBA" id="ARBA00010617"/>
    </source>
</evidence>
<dbReference type="Proteomes" id="UP001303473">
    <property type="component" value="Unassembled WGS sequence"/>
</dbReference>
<dbReference type="PRINTS" id="PR00385">
    <property type="entry name" value="P450"/>
</dbReference>
<dbReference type="InterPro" id="IPR002401">
    <property type="entry name" value="Cyt_P450_E_grp-I"/>
</dbReference>
<evidence type="ECO:0000256" key="5">
    <source>
        <dbReference type="PIRSR" id="PIRSR602401-1"/>
    </source>
</evidence>
<feature type="binding site" description="axial binding residue" evidence="5">
    <location>
        <position position="494"/>
    </location>
    <ligand>
        <name>heme</name>
        <dbReference type="ChEBI" id="CHEBI:30413"/>
    </ligand>
    <ligandPart>
        <name>Fe</name>
        <dbReference type="ChEBI" id="CHEBI:18248"/>
    </ligandPart>
</feature>
<evidence type="ECO:0000256" key="4">
    <source>
        <dbReference type="ARBA" id="ARBA00023004"/>
    </source>
</evidence>
<keyword evidence="6" id="KW-0812">Transmembrane</keyword>
<dbReference type="InterPro" id="IPR001128">
    <property type="entry name" value="Cyt_P450"/>
</dbReference>
<dbReference type="GO" id="GO:0016705">
    <property type="term" value="F:oxidoreductase activity, acting on paired donors, with incorporation or reduction of molecular oxygen"/>
    <property type="evidence" value="ECO:0007669"/>
    <property type="project" value="InterPro"/>
</dbReference>
<keyword evidence="6" id="KW-0472">Membrane</keyword>
<dbReference type="SUPFAM" id="SSF48264">
    <property type="entry name" value="Cytochrome P450"/>
    <property type="match status" value="1"/>
</dbReference>
<dbReference type="Pfam" id="PF00067">
    <property type="entry name" value="p450"/>
    <property type="match status" value="1"/>
</dbReference>
<reference evidence="8" key="1">
    <citation type="journal article" date="2023" name="Mol. Phylogenet. Evol.">
        <title>Genome-scale phylogeny and comparative genomics of the fungal order Sordariales.</title>
        <authorList>
            <person name="Hensen N."/>
            <person name="Bonometti L."/>
            <person name="Westerberg I."/>
            <person name="Brannstrom I.O."/>
            <person name="Guillou S."/>
            <person name="Cros-Aarteil S."/>
            <person name="Calhoun S."/>
            <person name="Haridas S."/>
            <person name="Kuo A."/>
            <person name="Mondo S."/>
            <person name="Pangilinan J."/>
            <person name="Riley R."/>
            <person name="LaButti K."/>
            <person name="Andreopoulos B."/>
            <person name="Lipzen A."/>
            <person name="Chen C."/>
            <person name="Yan M."/>
            <person name="Daum C."/>
            <person name="Ng V."/>
            <person name="Clum A."/>
            <person name="Steindorff A."/>
            <person name="Ohm R.A."/>
            <person name="Martin F."/>
            <person name="Silar P."/>
            <person name="Natvig D.O."/>
            <person name="Lalanne C."/>
            <person name="Gautier V."/>
            <person name="Ament-Velasquez S.L."/>
            <person name="Kruys A."/>
            <person name="Hutchinson M.I."/>
            <person name="Powell A.J."/>
            <person name="Barry K."/>
            <person name="Miller A.N."/>
            <person name="Grigoriev I.V."/>
            <person name="Debuchy R."/>
            <person name="Gladieux P."/>
            <person name="Hiltunen Thoren M."/>
            <person name="Johannesson H."/>
        </authorList>
    </citation>
    <scope>NUCLEOTIDE SEQUENCE [LARGE SCALE GENOMIC DNA]</scope>
    <source>
        <strain evidence="8">CBS 340.73</strain>
    </source>
</reference>
<dbReference type="PANTHER" id="PTHR24305">
    <property type="entry name" value="CYTOCHROME P450"/>
    <property type="match status" value="1"/>
</dbReference>
<dbReference type="EMBL" id="MU853928">
    <property type="protein sequence ID" value="KAK3935325.1"/>
    <property type="molecule type" value="Genomic_DNA"/>
</dbReference>
<sequence>MANRIVTLPGVSLITAIELLLINRASPESLPVSISPRWLGVTIAIFNLFFYIAWIVWIHPCYFHPLRNFPAPKVLVLWKAYTRLKGSVPGQLFLDLANKHKNNDGILVMQGHRSNLLLLKPAPLADVLVHHPYDFVKFDSVRDFLRPILGDGLVVVEGEQHRFLRKNTQPAFNFRHIKELYPMMWKKAGLLMDTLRTEAQGKERLEMQSWASKVTLDIIGIAGLGREFNVLKNPDDSLVTNFARLLQPSKEKFMYLLLVSMFGHRLVQLLPWNVGRTFKETTSNIRTICRQLVRDKKVAIEKHSDHDHFDILSLLIKSNNFSEGELVDQLLTFLAAGHETTSSIFTWTCYLLAISPKYQAALRDEVQTALSAANVSLPGSLHSDTDLAGILEHLPYLNGIMHETLRLYPTVPITVRVATRDTTLMGHAIEEGTEIFIVPWATNRYTEIWGADAGEFKPERWIDTDQEGNKKVNHTGGAASNYAQMTFLHGPRSCIGQNFAKAELRCLLAALVTSFEWELGMDEKDVFPGGVITIRPANGLFVKLRPLR</sequence>